<evidence type="ECO:0000259" key="2">
    <source>
        <dbReference type="Pfam" id="PF03796"/>
    </source>
</evidence>
<keyword evidence="4" id="KW-1185">Reference proteome</keyword>
<dbReference type="AlphaFoldDB" id="A0A927MMS2"/>
<dbReference type="InterPro" id="IPR027417">
    <property type="entry name" value="P-loop_NTPase"/>
</dbReference>
<dbReference type="InterPro" id="IPR007694">
    <property type="entry name" value="DNA_helicase_DnaB-like_C"/>
</dbReference>
<accession>A0A927MMS2</accession>
<feature type="region of interest" description="Disordered" evidence="1">
    <location>
        <begin position="86"/>
        <end position="107"/>
    </location>
</feature>
<gene>
    <name evidence="3" type="ORF">HEB94_000247</name>
</gene>
<dbReference type="Pfam" id="PF03796">
    <property type="entry name" value="DnaB_C"/>
    <property type="match status" value="1"/>
</dbReference>
<comment type="caution">
    <text evidence="3">The sequence shown here is derived from an EMBL/GenBank/DDBJ whole genome shotgun (WGS) entry which is preliminary data.</text>
</comment>
<feature type="region of interest" description="Disordered" evidence="1">
    <location>
        <begin position="28"/>
        <end position="61"/>
    </location>
</feature>
<organism evidence="3 4">
    <name type="scientific">Actinopolymorpha pittospori</name>
    <dbReference type="NCBI Taxonomy" id="648752"/>
    <lineage>
        <taxon>Bacteria</taxon>
        <taxon>Bacillati</taxon>
        <taxon>Actinomycetota</taxon>
        <taxon>Actinomycetes</taxon>
        <taxon>Propionibacteriales</taxon>
        <taxon>Actinopolymorphaceae</taxon>
        <taxon>Actinopolymorpha</taxon>
    </lineage>
</organism>
<protein>
    <recommendedName>
        <fullName evidence="2">SF4 helicase domain-containing protein</fullName>
    </recommendedName>
</protein>
<dbReference type="Gene3D" id="3.40.50.300">
    <property type="entry name" value="P-loop containing nucleotide triphosphate hydrolases"/>
    <property type="match status" value="1"/>
</dbReference>
<dbReference type="GO" id="GO:0003678">
    <property type="term" value="F:DNA helicase activity"/>
    <property type="evidence" value="ECO:0007669"/>
    <property type="project" value="InterPro"/>
</dbReference>
<dbReference type="GO" id="GO:0006260">
    <property type="term" value="P:DNA replication"/>
    <property type="evidence" value="ECO:0007669"/>
    <property type="project" value="InterPro"/>
</dbReference>
<reference evidence="3" key="1">
    <citation type="submission" date="2020-10" db="EMBL/GenBank/DDBJ databases">
        <title>Sequencing the genomes of 1000 actinobacteria strains.</title>
        <authorList>
            <person name="Klenk H.-P."/>
        </authorList>
    </citation>
    <scope>NUCLEOTIDE SEQUENCE</scope>
    <source>
        <strain evidence="3">DSM 45354</strain>
    </source>
</reference>
<evidence type="ECO:0000256" key="1">
    <source>
        <dbReference type="SAM" id="MobiDB-lite"/>
    </source>
</evidence>
<feature type="domain" description="SF4 helicase" evidence="2">
    <location>
        <begin position="9"/>
        <end position="46"/>
    </location>
</feature>
<dbReference type="GO" id="GO:0005524">
    <property type="term" value="F:ATP binding"/>
    <property type="evidence" value="ECO:0007669"/>
    <property type="project" value="InterPro"/>
</dbReference>
<evidence type="ECO:0000313" key="3">
    <source>
        <dbReference type="EMBL" id="MBE1603399.1"/>
    </source>
</evidence>
<name>A0A927MMS2_9ACTN</name>
<dbReference type="Proteomes" id="UP000638648">
    <property type="component" value="Unassembled WGS sequence"/>
</dbReference>
<evidence type="ECO:0000313" key="4">
    <source>
        <dbReference type="Proteomes" id="UP000638648"/>
    </source>
</evidence>
<sequence>MTAIEPITEQDADVVILLHRDDYYNAEDHPGEADLTVAKDRSGPAGGRLGRSGPAPVDVPQHDERGLTLRVLCCFPYAAPAADIAATRHRSTGPPSTFSATGAGRPS</sequence>
<proteinExistence type="predicted"/>
<feature type="compositionally biased region" description="Basic and acidic residues" evidence="1">
    <location>
        <begin position="28"/>
        <end position="42"/>
    </location>
</feature>
<dbReference type="EMBL" id="JADBEM010000001">
    <property type="protein sequence ID" value="MBE1603399.1"/>
    <property type="molecule type" value="Genomic_DNA"/>
</dbReference>